<keyword evidence="8" id="KW-1185">Reference proteome</keyword>
<dbReference type="Pfam" id="PF15469">
    <property type="entry name" value="Sec5"/>
    <property type="match status" value="2"/>
</dbReference>
<evidence type="ECO:0000256" key="3">
    <source>
        <dbReference type="ARBA" id="ARBA00022483"/>
    </source>
</evidence>
<dbReference type="PANTHER" id="PTHR13043">
    <property type="entry name" value="EXOCYST COMPLEX COMPONENT SEC5"/>
    <property type="match status" value="1"/>
</dbReference>
<comment type="function">
    <text evidence="4">Component of the exocyst complex involved in the docking of exocytic vesicles with fusion sites on the plasma membrane.</text>
</comment>
<feature type="region of interest" description="Disordered" evidence="5">
    <location>
        <begin position="247"/>
        <end position="285"/>
    </location>
</feature>
<organism evidence="7 8">
    <name type="scientific">Cymbomonas tetramitiformis</name>
    <dbReference type="NCBI Taxonomy" id="36881"/>
    <lineage>
        <taxon>Eukaryota</taxon>
        <taxon>Viridiplantae</taxon>
        <taxon>Chlorophyta</taxon>
        <taxon>Pyramimonadophyceae</taxon>
        <taxon>Pyramimonadales</taxon>
        <taxon>Pyramimonadaceae</taxon>
        <taxon>Cymbomonas</taxon>
    </lineage>
</organism>
<feature type="region of interest" description="Disordered" evidence="5">
    <location>
        <begin position="175"/>
        <end position="201"/>
    </location>
</feature>
<evidence type="ECO:0000313" key="7">
    <source>
        <dbReference type="EMBL" id="KAK3277813.1"/>
    </source>
</evidence>
<keyword evidence="3 4" id="KW-0268">Exocytosis</keyword>
<feature type="domain" description="Exocyst complex component EXOC2/Sec5 N-terminal" evidence="6">
    <location>
        <begin position="7"/>
        <end position="325"/>
    </location>
</feature>
<comment type="subunit">
    <text evidence="4">Component of the exocyst complex.</text>
</comment>
<dbReference type="GO" id="GO:0015031">
    <property type="term" value="P:protein transport"/>
    <property type="evidence" value="ECO:0007669"/>
    <property type="project" value="UniProtKB-KW"/>
</dbReference>
<gene>
    <name evidence="7" type="ORF">CYMTET_14206</name>
</gene>
<dbReference type="GO" id="GO:0006893">
    <property type="term" value="P:Golgi to plasma membrane transport"/>
    <property type="evidence" value="ECO:0007669"/>
    <property type="project" value="UniProtKB-UniRule"/>
</dbReference>
<dbReference type="Proteomes" id="UP001190700">
    <property type="component" value="Unassembled WGS sequence"/>
</dbReference>
<comment type="similarity">
    <text evidence="1 4">Belongs to the SEC5 family.</text>
</comment>
<comment type="caution">
    <text evidence="7">The sequence shown here is derived from an EMBL/GenBank/DDBJ whole genome shotgun (WGS) entry which is preliminary data.</text>
</comment>
<evidence type="ECO:0000256" key="5">
    <source>
        <dbReference type="SAM" id="MobiDB-lite"/>
    </source>
</evidence>
<dbReference type="PANTHER" id="PTHR13043:SF1">
    <property type="entry name" value="EXOCYST COMPLEX COMPONENT 2"/>
    <property type="match status" value="1"/>
</dbReference>
<protein>
    <recommendedName>
        <fullName evidence="4">Exocyst complex component SEC5</fullName>
    </recommendedName>
</protein>
<name>A0AAE0GGV4_9CHLO</name>
<dbReference type="GO" id="GO:0000145">
    <property type="term" value="C:exocyst"/>
    <property type="evidence" value="ECO:0007669"/>
    <property type="project" value="UniProtKB-UniRule"/>
</dbReference>
<dbReference type="InterPro" id="IPR029175">
    <property type="entry name" value="EXOC2/Sec5"/>
</dbReference>
<keyword evidence="2 4" id="KW-0813">Transport</keyword>
<evidence type="ECO:0000256" key="2">
    <source>
        <dbReference type="ARBA" id="ARBA00022448"/>
    </source>
</evidence>
<sequence length="868" mass="94524">MRSGPQVRANFGQFNSCKNIIDDIVLNLRRNERDTSCDSAGTQNLAISIDEIASEMNNMFGGIMQRHRQTEEIRGMVGTLRRLRWLLSAPGRVRVELQRGDVQAALRQFRLATKSLSAAKSPVLQRLMDEVQAEMQGLHEQLLRDLRSAHVTPREAEKIIHHLHLLQEATQGTMADKPKEEAAGGAAAERSSGQEAAAGTPADELTPAWQYLQMQAHGVEVELQRLVEAHTGKIRMAMMQAKQKQEAEARWSAISTDNGTAAAPSEEQEAAHLSPEAPREPWEAAEGQLQDLDRELVRELTELLLERLPELLRLGHQIVSGNFAGGAGPNKTAADADDLATGVVRVYVRCVREGLGMQRPPAGLEEEPAAMAGNDERAAAGEAGGRGVKRVRPSERVCHDLEKPWSADSCAVVKHVAAATMALAEAEGGKKLLALMQALREEMSEQQVHGVASQLSAALVAIPREQHMRPAPRTAVAAAALVLHATREAPTPAMCRGVSEGCVQATKLLAQALQQVEAVLKARGGAAAEGDALSRAIRQLHEPICALLTELRDIAQQRSEVVWLPARTGLLRWGATGETPPPSACVLGLIASCEYLRREVVPRLRLRVESLLPPAQPLPDATHVRRLFTPLEAERDSAAAGPSGVEAAAPSEAKHLDHELRALEKVIQKLYVEHQVRVLKPTIEAYANDLLGLPARSKPLASVQWRGPKLTSDKVTRVRESLLQLMHGVVTVHAEIVTVRQSACASLLPPLVQQVVTHLLGCQQRSSLNQQVSKANTTSTADVTSHMASTRRQYAQGILELAYMQRVLDSYITPSARTSLESLRAGLLPVAADSEEDQLLKLFAKRTTEELLESELHMSCWIGIDGCR</sequence>
<accession>A0AAE0GGV4</accession>
<proteinExistence type="inferred from homology"/>
<dbReference type="EMBL" id="LGRX02005880">
    <property type="protein sequence ID" value="KAK3277813.1"/>
    <property type="molecule type" value="Genomic_DNA"/>
</dbReference>
<dbReference type="AlphaFoldDB" id="A0AAE0GGV4"/>
<evidence type="ECO:0000256" key="1">
    <source>
        <dbReference type="ARBA" id="ARBA00010578"/>
    </source>
</evidence>
<evidence type="ECO:0000259" key="6">
    <source>
        <dbReference type="Pfam" id="PF15469"/>
    </source>
</evidence>
<reference evidence="7 8" key="1">
    <citation type="journal article" date="2015" name="Genome Biol. Evol.">
        <title>Comparative Genomics of a Bacterivorous Green Alga Reveals Evolutionary Causalities and Consequences of Phago-Mixotrophic Mode of Nutrition.</title>
        <authorList>
            <person name="Burns J.A."/>
            <person name="Paasch A."/>
            <person name="Narechania A."/>
            <person name="Kim E."/>
        </authorList>
    </citation>
    <scope>NUCLEOTIDE SEQUENCE [LARGE SCALE GENOMIC DNA]</scope>
    <source>
        <strain evidence="7 8">PLY_AMNH</strain>
    </source>
</reference>
<evidence type="ECO:0000313" key="8">
    <source>
        <dbReference type="Proteomes" id="UP001190700"/>
    </source>
</evidence>
<dbReference type="GO" id="GO:0006887">
    <property type="term" value="P:exocytosis"/>
    <property type="evidence" value="ECO:0007669"/>
    <property type="project" value="UniProtKB-KW"/>
</dbReference>
<feature type="domain" description="Exocyst complex component EXOC2/Sec5 N-terminal" evidence="6">
    <location>
        <begin position="703"/>
        <end position="838"/>
    </location>
</feature>
<dbReference type="InterPro" id="IPR039481">
    <property type="entry name" value="EXOC2/Sec5_N_dom"/>
</dbReference>
<feature type="compositionally biased region" description="Low complexity" evidence="5">
    <location>
        <begin position="183"/>
        <end position="199"/>
    </location>
</feature>
<evidence type="ECO:0000256" key="4">
    <source>
        <dbReference type="RuleBase" id="RU365069"/>
    </source>
</evidence>
<keyword evidence="4" id="KW-0653">Protein transport</keyword>